<gene>
    <name evidence="6" type="primary">BQ5605_C005g03360</name>
    <name evidence="6" type="ORF">BQ5605_C005G03360</name>
</gene>
<dbReference type="GO" id="GO:0046856">
    <property type="term" value="P:phosphatidylinositol dephosphorylation"/>
    <property type="evidence" value="ECO:0007669"/>
    <property type="project" value="TreeGrafter"/>
</dbReference>
<organism evidence="6 7">
    <name type="scientific">Microbotryum silenes-dioicae</name>
    <dbReference type="NCBI Taxonomy" id="796604"/>
    <lineage>
        <taxon>Eukaryota</taxon>
        <taxon>Fungi</taxon>
        <taxon>Dikarya</taxon>
        <taxon>Basidiomycota</taxon>
        <taxon>Pucciniomycotina</taxon>
        <taxon>Microbotryomycetes</taxon>
        <taxon>Microbotryales</taxon>
        <taxon>Microbotryaceae</taxon>
        <taxon>Microbotryum</taxon>
    </lineage>
</organism>
<dbReference type="GO" id="GO:0043491">
    <property type="term" value="P:phosphatidylinositol 3-kinase/protein kinase B signal transduction"/>
    <property type="evidence" value="ECO:0007669"/>
    <property type="project" value="TreeGrafter"/>
</dbReference>
<dbReference type="AlphaFoldDB" id="A0A2X0MF37"/>
<evidence type="ECO:0000259" key="4">
    <source>
        <dbReference type="PROSITE" id="PS50056"/>
    </source>
</evidence>
<evidence type="ECO:0000313" key="7">
    <source>
        <dbReference type="Proteomes" id="UP000249464"/>
    </source>
</evidence>
<keyword evidence="7" id="KW-1185">Reference proteome</keyword>
<dbReference type="InterPro" id="IPR029023">
    <property type="entry name" value="Tensin_phosphatase"/>
</dbReference>
<dbReference type="SUPFAM" id="SSF52799">
    <property type="entry name" value="(Phosphotyrosine protein) phosphatases II"/>
    <property type="match status" value="1"/>
</dbReference>
<feature type="compositionally biased region" description="Basic and acidic residues" evidence="3">
    <location>
        <begin position="309"/>
        <end position="320"/>
    </location>
</feature>
<evidence type="ECO:0000259" key="5">
    <source>
        <dbReference type="PROSITE" id="PS51181"/>
    </source>
</evidence>
<dbReference type="GO" id="GO:0048870">
    <property type="term" value="P:cell motility"/>
    <property type="evidence" value="ECO:0007669"/>
    <property type="project" value="TreeGrafter"/>
</dbReference>
<dbReference type="GO" id="GO:0004725">
    <property type="term" value="F:protein tyrosine phosphatase activity"/>
    <property type="evidence" value="ECO:0007669"/>
    <property type="project" value="TreeGrafter"/>
</dbReference>
<dbReference type="PANTHER" id="PTHR12305">
    <property type="entry name" value="PHOSPHATASE WITH HOMOLOGY TO TENSIN"/>
    <property type="match status" value="1"/>
</dbReference>
<evidence type="ECO:0000256" key="1">
    <source>
        <dbReference type="ARBA" id="ARBA00013015"/>
    </source>
</evidence>
<dbReference type="InterPro" id="IPR029021">
    <property type="entry name" value="Prot-tyrosine_phosphatase-like"/>
</dbReference>
<dbReference type="GO" id="GO:0005829">
    <property type="term" value="C:cytosol"/>
    <property type="evidence" value="ECO:0007669"/>
    <property type="project" value="TreeGrafter"/>
</dbReference>
<proteinExistence type="predicted"/>
<dbReference type="STRING" id="796604.A0A2X0MF37"/>
<dbReference type="PROSITE" id="PS00383">
    <property type="entry name" value="TYR_PHOSPHATASE_1"/>
    <property type="match status" value="1"/>
</dbReference>
<keyword evidence="2" id="KW-0378">Hydrolase</keyword>
<feature type="compositionally biased region" description="Polar residues" evidence="3">
    <location>
        <begin position="365"/>
        <end position="376"/>
    </location>
</feature>
<feature type="compositionally biased region" description="Low complexity" evidence="3">
    <location>
        <begin position="178"/>
        <end position="193"/>
    </location>
</feature>
<feature type="compositionally biased region" description="Pro residues" evidence="3">
    <location>
        <begin position="379"/>
        <end position="389"/>
    </location>
</feature>
<sequence length="518" mass="57160">MSLDPVRRIISGRKARYTNDEHNLDLDLVQLTDRVTLMGYPAVGTASLYRNKRSVRWAVILSPLANSFGSFGLYRSQVLKYISLLPSPPLIVNLCPRYENSYPSDALVPPADRVVRFPFPDHYPPPLSLLPVAVETIDTWMKKNPQGTLMIHCKAGKGRSGTMALSYLLTLPGLPSAPSLPTSSSDSSSNEPIDPSPRPATTTTHQTHQEKLAALIDFHTSRRMAPGTTSRGVSIASQRRWLGYWARVLDREDPRPRVVEEKSLRKIRLDWIRIRGKGPKGLWGKLGGERMAVQVFHYRPSISSSLRKREVRLDADRSADEISSPFDDEKWDDEEEDMLQRVGTFSEAPDAEAPSSLEEGEDFTETPNAITPATTAPSSPHPDSPPSPSSPSSNLEEDSPIRTLLPFSIYLPSPTSPSLDVAPRSKEVSKSSTALEEGMILDADEGIQFKLLLGKSGRKHGDYLPAMAALGIIWFIPSFEADAAGQSRSYVFIVEKGSIDFLKPQSGIHGVEIGFTFV</sequence>
<dbReference type="Gene3D" id="3.90.190.10">
    <property type="entry name" value="Protein tyrosine phosphatase superfamily"/>
    <property type="match status" value="1"/>
</dbReference>
<dbReference type="EC" id="3.1.3.67" evidence="1"/>
<reference evidence="6 7" key="1">
    <citation type="submission" date="2016-11" db="EMBL/GenBank/DDBJ databases">
        <authorList>
            <person name="Jaros S."/>
            <person name="Januszkiewicz K."/>
            <person name="Wedrychowicz H."/>
        </authorList>
    </citation>
    <scope>NUCLEOTIDE SEQUENCE [LARGE SCALE GENOMIC DNA]</scope>
</reference>
<dbReference type="InterPro" id="IPR057023">
    <property type="entry name" value="PTP-SAK"/>
</dbReference>
<dbReference type="GO" id="GO:0005634">
    <property type="term" value="C:nucleus"/>
    <property type="evidence" value="ECO:0007669"/>
    <property type="project" value="TreeGrafter"/>
</dbReference>
<dbReference type="PANTHER" id="PTHR12305:SF81">
    <property type="entry name" value="PHOSPHATIDYLINOSITOL 3,4,5-TRISPHOSPHATE 3-PHOSPHATASE AND DUAL-SPECIFICITY PROTEIN PHOSPHATASE PTEN"/>
    <property type="match status" value="1"/>
</dbReference>
<feature type="region of interest" description="Disordered" evidence="3">
    <location>
        <begin position="178"/>
        <end position="207"/>
    </location>
</feature>
<feature type="region of interest" description="Disordered" evidence="3">
    <location>
        <begin position="309"/>
        <end position="398"/>
    </location>
</feature>
<evidence type="ECO:0000256" key="3">
    <source>
        <dbReference type="SAM" id="MobiDB-lite"/>
    </source>
</evidence>
<evidence type="ECO:0000256" key="2">
    <source>
        <dbReference type="ARBA" id="ARBA00022801"/>
    </source>
</evidence>
<dbReference type="GO" id="GO:0005886">
    <property type="term" value="C:plasma membrane"/>
    <property type="evidence" value="ECO:0007669"/>
    <property type="project" value="TreeGrafter"/>
</dbReference>
<accession>A0A2X0MF37</accession>
<protein>
    <recommendedName>
        <fullName evidence="1">phosphatidylinositol-3,4,5-trisphosphate 3-phosphatase</fullName>
        <ecNumber evidence="1">3.1.3.67</ecNumber>
    </recommendedName>
</protein>
<dbReference type="InterPro" id="IPR000387">
    <property type="entry name" value="Tyr_Pase_dom"/>
</dbReference>
<feature type="domain" description="Tyrosine specific protein phosphatases" evidence="4">
    <location>
        <begin position="127"/>
        <end position="169"/>
    </location>
</feature>
<dbReference type="GO" id="GO:0042995">
    <property type="term" value="C:cell projection"/>
    <property type="evidence" value="ECO:0007669"/>
    <property type="project" value="TreeGrafter"/>
</dbReference>
<name>A0A2X0MF37_9BASI</name>
<dbReference type="GO" id="GO:0016314">
    <property type="term" value="F:phosphatidylinositol-3,4,5-trisphosphate 3-phosphatase activity"/>
    <property type="evidence" value="ECO:0007669"/>
    <property type="project" value="UniProtKB-EC"/>
</dbReference>
<dbReference type="GO" id="GO:0051896">
    <property type="term" value="P:regulation of phosphatidylinositol 3-kinase/protein kinase B signal transduction"/>
    <property type="evidence" value="ECO:0007669"/>
    <property type="project" value="TreeGrafter"/>
</dbReference>
<dbReference type="InterPro" id="IPR051281">
    <property type="entry name" value="Dual-spec_lipid-protein_phosph"/>
</dbReference>
<dbReference type="PROSITE" id="PS50056">
    <property type="entry name" value="TYR_PHOSPHATASE_2"/>
    <property type="match status" value="1"/>
</dbReference>
<dbReference type="Proteomes" id="UP000249464">
    <property type="component" value="Unassembled WGS sequence"/>
</dbReference>
<dbReference type="Pfam" id="PF22784">
    <property type="entry name" value="PTP-SAK"/>
    <property type="match status" value="1"/>
</dbReference>
<dbReference type="EMBL" id="FQNC01000047">
    <property type="protein sequence ID" value="SGY74380.1"/>
    <property type="molecule type" value="Genomic_DNA"/>
</dbReference>
<dbReference type="PROSITE" id="PS51181">
    <property type="entry name" value="PPASE_TENSIN"/>
    <property type="match status" value="1"/>
</dbReference>
<feature type="domain" description="Phosphatase tensin-type" evidence="5">
    <location>
        <begin position="17"/>
        <end position="252"/>
    </location>
</feature>
<dbReference type="InterPro" id="IPR016130">
    <property type="entry name" value="Tyr_Pase_AS"/>
</dbReference>
<evidence type="ECO:0000313" key="6">
    <source>
        <dbReference type="EMBL" id="SGY74380.1"/>
    </source>
</evidence>